<evidence type="ECO:0000313" key="1">
    <source>
        <dbReference type="EMBL" id="MCL7024180.1"/>
    </source>
</evidence>
<reference evidence="2" key="1">
    <citation type="submission" date="2022-03" db="EMBL/GenBank/DDBJ databases">
        <title>A functionally conserved STORR gene fusion in Papaver species that diverged 16.8 million years ago.</title>
        <authorList>
            <person name="Catania T."/>
        </authorList>
    </citation>
    <scope>NUCLEOTIDE SEQUENCE</scope>
    <source>
        <strain evidence="2">S-191538</strain>
    </source>
</reference>
<protein>
    <submittedName>
        <fullName evidence="2">Uncharacterized protein</fullName>
    </submittedName>
</protein>
<name>A0AA41SCU1_PAPNU</name>
<sequence>MNTSMEYDGTDDLNRWRNQLPPKLVHDLSPIIPQPHYDISSQTTSVVGIFPAYTSTRFAGPKNKTIPDDIIP</sequence>
<evidence type="ECO:0000313" key="2">
    <source>
        <dbReference type="EMBL" id="MCL7032771.1"/>
    </source>
</evidence>
<accession>A0AA41SCU1</accession>
<dbReference type="EMBL" id="JAJJMA010031445">
    <property type="protein sequence ID" value="MCL7024180.1"/>
    <property type="molecule type" value="Genomic_DNA"/>
</dbReference>
<dbReference type="Proteomes" id="UP001177140">
    <property type="component" value="Unassembled WGS sequence"/>
</dbReference>
<dbReference type="EMBL" id="JAJJMA010126729">
    <property type="protein sequence ID" value="MCL7032771.1"/>
    <property type="molecule type" value="Genomic_DNA"/>
</dbReference>
<organism evidence="2 3">
    <name type="scientific">Papaver nudicaule</name>
    <name type="common">Iceland poppy</name>
    <dbReference type="NCBI Taxonomy" id="74823"/>
    <lineage>
        <taxon>Eukaryota</taxon>
        <taxon>Viridiplantae</taxon>
        <taxon>Streptophyta</taxon>
        <taxon>Embryophyta</taxon>
        <taxon>Tracheophyta</taxon>
        <taxon>Spermatophyta</taxon>
        <taxon>Magnoliopsida</taxon>
        <taxon>Ranunculales</taxon>
        <taxon>Papaveraceae</taxon>
        <taxon>Papaveroideae</taxon>
        <taxon>Papaver</taxon>
    </lineage>
</organism>
<proteinExistence type="predicted"/>
<evidence type="ECO:0000313" key="3">
    <source>
        <dbReference type="Proteomes" id="UP001177140"/>
    </source>
</evidence>
<feature type="non-terminal residue" evidence="2">
    <location>
        <position position="1"/>
    </location>
</feature>
<keyword evidence="3" id="KW-1185">Reference proteome</keyword>
<dbReference type="AlphaFoldDB" id="A0AA41SCU1"/>
<comment type="caution">
    <text evidence="2">The sequence shown here is derived from an EMBL/GenBank/DDBJ whole genome shotgun (WGS) entry which is preliminary data.</text>
</comment>
<gene>
    <name evidence="2" type="ORF">MKW94_005404</name>
    <name evidence="1" type="ORF">MKW94_013706</name>
</gene>